<keyword evidence="2" id="KW-1185">Reference proteome</keyword>
<organism evidence="1 2">
    <name type="scientific">Araneus ventricosus</name>
    <name type="common">Orbweaver spider</name>
    <name type="synonym">Epeira ventricosa</name>
    <dbReference type="NCBI Taxonomy" id="182803"/>
    <lineage>
        <taxon>Eukaryota</taxon>
        <taxon>Metazoa</taxon>
        <taxon>Ecdysozoa</taxon>
        <taxon>Arthropoda</taxon>
        <taxon>Chelicerata</taxon>
        <taxon>Arachnida</taxon>
        <taxon>Araneae</taxon>
        <taxon>Araneomorphae</taxon>
        <taxon>Entelegynae</taxon>
        <taxon>Araneoidea</taxon>
        <taxon>Araneidae</taxon>
        <taxon>Araneus</taxon>
    </lineage>
</organism>
<gene>
    <name evidence="1" type="ORF">AVEN_41908_1</name>
</gene>
<reference evidence="1 2" key="1">
    <citation type="journal article" date="2019" name="Sci. Rep.">
        <title>Orb-weaving spider Araneus ventricosus genome elucidates the spidroin gene catalogue.</title>
        <authorList>
            <person name="Kono N."/>
            <person name="Nakamura H."/>
            <person name="Ohtoshi R."/>
            <person name="Moran D.A.P."/>
            <person name="Shinohara A."/>
            <person name="Yoshida Y."/>
            <person name="Fujiwara M."/>
            <person name="Mori M."/>
            <person name="Tomita M."/>
            <person name="Arakawa K."/>
        </authorList>
    </citation>
    <scope>NUCLEOTIDE SEQUENCE [LARGE SCALE GENOMIC DNA]</scope>
</reference>
<evidence type="ECO:0000313" key="1">
    <source>
        <dbReference type="EMBL" id="GBL77531.1"/>
    </source>
</evidence>
<protein>
    <submittedName>
        <fullName evidence="1">Uncharacterized protein</fullName>
    </submittedName>
</protein>
<sequence>MLPEATGIADCSAKTLPLSPSFLPLMSVPKYVSRDSVWNFLSTFFRQWSTYKMNYKDVICPSEAILGVIRRGEGKWEVRSSRRIANRDLRLDDRIG</sequence>
<dbReference type="AlphaFoldDB" id="A0A4Y2ACB9"/>
<dbReference type="Proteomes" id="UP000499080">
    <property type="component" value="Unassembled WGS sequence"/>
</dbReference>
<accession>A0A4Y2ACB9</accession>
<name>A0A4Y2ACB9_ARAVE</name>
<evidence type="ECO:0000313" key="2">
    <source>
        <dbReference type="Proteomes" id="UP000499080"/>
    </source>
</evidence>
<dbReference type="EMBL" id="BGPR01000012">
    <property type="protein sequence ID" value="GBL77531.1"/>
    <property type="molecule type" value="Genomic_DNA"/>
</dbReference>
<proteinExistence type="predicted"/>
<comment type="caution">
    <text evidence="1">The sequence shown here is derived from an EMBL/GenBank/DDBJ whole genome shotgun (WGS) entry which is preliminary data.</text>
</comment>